<accession>A0A395SFA9</accession>
<dbReference type="AlphaFoldDB" id="A0A395SFA9"/>
<comment type="caution">
    <text evidence="1">The sequence shown here is derived from an EMBL/GenBank/DDBJ whole genome shotgun (WGS) entry which is preliminary data.</text>
</comment>
<dbReference type="EMBL" id="PXOG01000163">
    <property type="protein sequence ID" value="RGP71106.1"/>
    <property type="molecule type" value="Genomic_DNA"/>
</dbReference>
<organism evidence="1 2">
    <name type="scientific">Fusarium longipes</name>
    <dbReference type="NCBI Taxonomy" id="694270"/>
    <lineage>
        <taxon>Eukaryota</taxon>
        <taxon>Fungi</taxon>
        <taxon>Dikarya</taxon>
        <taxon>Ascomycota</taxon>
        <taxon>Pezizomycotina</taxon>
        <taxon>Sordariomycetes</taxon>
        <taxon>Hypocreomycetidae</taxon>
        <taxon>Hypocreales</taxon>
        <taxon>Nectriaceae</taxon>
        <taxon>Fusarium</taxon>
    </lineage>
</organism>
<name>A0A395SFA9_9HYPO</name>
<sequence length="153" mass="16942">MRSYQVLFFFSTAYQPFSQELETLSAPPVAPAAVDPAQTADLFVPVSAAPDTSSSTMKHQGGGSGSICHRDRRALEEAITCLNERRLASTSRISLTQRSQARPRAGGSYCPSPAHHSFFSRCPTLFCNTYRVHDFLHPLSLDLEDLYFRPQST</sequence>
<evidence type="ECO:0000313" key="2">
    <source>
        <dbReference type="Proteomes" id="UP000266234"/>
    </source>
</evidence>
<keyword evidence="2" id="KW-1185">Reference proteome</keyword>
<gene>
    <name evidence="1" type="ORF">FLONG3_7234</name>
</gene>
<evidence type="ECO:0000313" key="1">
    <source>
        <dbReference type="EMBL" id="RGP71106.1"/>
    </source>
</evidence>
<dbReference type="Proteomes" id="UP000266234">
    <property type="component" value="Unassembled WGS sequence"/>
</dbReference>
<protein>
    <submittedName>
        <fullName evidence="1">Uncharacterized protein</fullName>
    </submittedName>
</protein>
<proteinExistence type="predicted"/>
<reference evidence="1 2" key="1">
    <citation type="journal article" date="2018" name="PLoS Pathog.">
        <title>Evolution of structural diversity of trichothecenes, a family of toxins produced by plant pathogenic and entomopathogenic fungi.</title>
        <authorList>
            <person name="Proctor R.H."/>
            <person name="McCormick S.P."/>
            <person name="Kim H.S."/>
            <person name="Cardoza R.E."/>
            <person name="Stanley A.M."/>
            <person name="Lindo L."/>
            <person name="Kelly A."/>
            <person name="Brown D.W."/>
            <person name="Lee T."/>
            <person name="Vaughan M.M."/>
            <person name="Alexander N.J."/>
            <person name="Busman M."/>
            <person name="Gutierrez S."/>
        </authorList>
    </citation>
    <scope>NUCLEOTIDE SEQUENCE [LARGE SCALE GENOMIC DNA]</scope>
    <source>
        <strain evidence="1 2">NRRL 20695</strain>
    </source>
</reference>